<reference evidence="2" key="1">
    <citation type="submission" date="2023-10" db="EMBL/GenBank/DDBJ databases">
        <title>Genome assembly of Pristionchus species.</title>
        <authorList>
            <person name="Yoshida K."/>
            <person name="Sommer R.J."/>
        </authorList>
    </citation>
    <scope>NUCLEOTIDE SEQUENCE</scope>
    <source>
        <strain evidence="2">RS5133</strain>
    </source>
</reference>
<evidence type="ECO:0000313" key="3">
    <source>
        <dbReference type="Proteomes" id="UP001432322"/>
    </source>
</evidence>
<feature type="non-terminal residue" evidence="2">
    <location>
        <position position="110"/>
    </location>
</feature>
<keyword evidence="1" id="KW-0646">Protease inhibitor</keyword>
<feature type="non-terminal residue" evidence="2">
    <location>
        <position position="1"/>
    </location>
</feature>
<organism evidence="2 3">
    <name type="scientific">Pristionchus fissidentatus</name>
    <dbReference type="NCBI Taxonomy" id="1538716"/>
    <lineage>
        <taxon>Eukaryota</taxon>
        <taxon>Metazoa</taxon>
        <taxon>Ecdysozoa</taxon>
        <taxon>Nematoda</taxon>
        <taxon>Chromadorea</taxon>
        <taxon>Rhabditida</taxon>
        <taxon>Rhabditina</taxon>
        <taxon>Diplogasteromorpha</taxon>
        <taxon>Diplogasteroidea</taxon>
        <taxon>Neodiplogasteridae</taxon>
        <taxon>Pristionchus</taxon>
    </lineage>
</organism>
<dbReference type="GO" id="GO:0004867">
    <property type="term" value="F:serine-type endopeptidase inhibitor activity"/>
    <property type="evidence" value="ECO:0007669"/>
    <property type="project" value="UniProtKB-KW"/>
</dbReference>
<gene>
    <name evidence="2" type="ORF">PFISCL1PPCAC_19082</name>
</gene>
<evidence type="ECO:0008006" key="4">
    <source>
        <dbReference type="Google" id="ProtNLM"/>
    </source>
</evidence>
<dbReference type="EMBL" id="BTSY01000005">
    <property type="protein sequence ID" value="GMT27785.1"/>
    <property type="molecule type" value="Genomic_DNA"/>
</dbReference>
<evidence type="ECO:0000313" key="2">
    <source>
        <dbReference type="EMBL" id="GMT27785.1"/>
    </source>
</evidence>
<comment type="caution">
    <text evidence="2">The sequence shown here is derived from an EMBL/GenBank/DDBJ whole genome shotgun (WGS) entry which is preliminary data.</text>
</comment>
<dbReference type="Proteomes" id="UP001432322">
    <property type="component" value="Unassembled WGS sequence"/>
</dbReference>
<name>A0AAV5W7S3_9BILA</name>
<keyword evidence="3" id="KW-1185">Reference proteome</keyword>
<dbReference type="SUPFAM" id="SSF57567">
    <property type="entry name" value="Serine protease inhibitors"/>
    <property type="match status" value="1"/>
</dbReference>
<sequence>IQMGGACPDRCQVVYKMCILPAYYRCYCNEGFLWNFEMTKCIKKKECDDKWKEGEYDFIVNQVFNASRGYKISCDMMSTCDLSQIERDPNDNTKIIDHNQIPNHFIERYP</sequence>
<dbReference type="InterPro" id="IPR036084">
    <property type="entry name" value="Ser_inhib-like_sf"/>
</dbReference>
<evidence type="ECO:0000256" key="1">
    <source>
        <dbReference type="ARBA" id="ARBA00022900"/>
    </source>
</evidence>
<accession>A0AAV5W7S3</accession>
<proteinExistence type="predicted"/>
<dbReference type="AlphaFoldDB" id="A0AAV5W7S3"/>
<protein>
    <recommendedName>
        <fullName evidence="4">TIL domain-containing protein</fullName>
    </recommendedName>
</protein>
<keyword evidence="1" id="KW-0722">Serine protease inhibitor</keyword>